<dbReference type="InterPro" id="IPR041682">
    <property type="entry name" value="AAA_14"/>
</dbReference>
<dbReference type="Proteomes" id="UP001321786">
    <property type="component" value="Chromosome"/>
</dbReference>
<dbReference type="PANTHER" id="PTHR33295:SF20">
    <property type="entry name" value="ATPASE"/>
    <property type="match status" value="1"/>
</dbReference>
<reference evidence="2 3" key="1">
    <citation type="submission" date="2023-08" db="EMBL/GenBank/DDBJ databases">
        <title>Helicovermis profunda gen. nov., sp. nov., a novel mesophilic, fermentative bacterium within the Bacillota from a deep-sea hydrothermal vent chimney.</title>
        <authorList>
            <person name="Miyazaki U."/>
            <person name="Mizutani D."/>
            <person name="Hashimoto Y."/>
            <person name="Tame A."/>
            <person name="Sawayama S."/>
            <person name="Miyazaki J."/>
            <person name="Takai K."/>
            <person name="Nakagawa S."/>
        </authorList>
    </citation>
    <scope>NUCLEOTIDE SEQUENCE [LARGE SCALE GENOMIC DNA]</scope>
    <source>
        <strain evidence="2 3">S502</strain>
    </source>
</reference>
<dbReference type="AlphaFoldDB" id="A0AAU9EEU8"/>
<evidence type="ECO:0000313" key="2">
    <source>
        <dbReference type="EMBL" id="BEP29237.1"/>
    </source>
</evidence>
<dbReference type="PANTHER" id="PTHR33295">
    <property type="entry name" value="ATPASE"/>
    <property type="match status" value="1"/>
</dbReference>
<organism evidence="2 3">
    <name type="scientific">Helicovermis profundi</name>
    <dbReference type="NCBI Taxonomy" id="3065157"/>
    <lineage>
        <taxon>Bacteria</taxon>
        <taxon>Bacillati</taxon>
        <taxon>Bacillota</taxon>
        <taxon>Clostridia</taxon>
        <taxon>Helicovermis</taxon>
    </lineage>
</organism>
<evidence type="ECO:0000259" key="1">
    <source>
        <dbReference type="Pfam" id="PF13173"/>
    </source>
</evidence>
<dbReference type="InterPro" id="IPR027417">
    <property type="entry name" value="P-loop_NTPase"/>
</dbReference>
<proteinExistence type="predicted"/>
<dbReference type="Pfam" id="PF13173">
    <property type="entry name" value="AAA_14"/>
    <property type="match status" value="1"/>
</dbReference>
<feature type="domain" description="AAA" evidence="1">
    <location>
        <begin position="7"/>
        <end position="74"/>
    </location>
</feature>
<sequence>MDKIKDDSKVYILIDEVQEVEEWVKVVNSLRVSLNADIYVTSSNSRMFLGDHLTYLSGRYIELKVFPLSFKEFLLFKAYKNLNIEKAFVVDTGLRNRLIGYR</sequence>
<dbReference type="SUPFAM" id="SSF52540">
    <property type="entry name" value="P-loop containing nucleoside triphosphate hydrolases"/>
    <property type="match status" value="1"/>
</dbReference>
<dbReference type="EMBL" id="AP028654">
    <property type="protein sequence ID" value="BEP29237.1"/>
    <property type="molecule type" value="Genomic_DNA"/>
</dbReference>
<name>A0AAU9EEU8_9FIRM</name>
<dbReference type="KEGG" id="hprf:HLPR_15680"/>
<gene>
    <name evidence="2" type="ORF">HLPR_15680</name>
</gene>
<keyword evidence="3" id="KW-1185">Reference proteome</keyword>
<accession>A0AAU9EEU8</accession>
<evidence type="ECO:0000313" key="3">
    <source>
        <dbReference type="Proteomes" id="UP001321786"/>
    </source>
</evidence>
<dbReference type="RefSeq" id="WP_338534893.1">
    <property type="nucleotide sequence ID" value="NZ_AP028654.1"/>
</dbReference>
<protein>
    <recommendedName>
        <fullName evidence="1">AAA domain-containing protein</fullName>
    </recommendedName>
</protein>